<name>A0ABP9EHU1_9PSEU</name>
<evidence type="ECO:0000256" key="1">
    <source>
        <dbReference type="SAM" id="MobiDB-lite"/>
    </source>
</evidence>
<reference evidence="3" key="1">
    <citation type="journal article" date="2019" name="Int. J. Syst. Evol. Microbiol.">
        <title>The Global Catalogue of Microorganisms (GCM) 10K type strain sequencing project: providing services to taxonomists for standard genome sequencing and annotation.</title>
        <authorList>
            <consortium name="The Broad Institute Genomics Platform"/>
            <consortium name="The Broad Institute Genome Sequencing Center for Infectious Disease"/>
            <person name="Wu L."/>
            <person name="Ma J."/>
        </authorList>
    </citation>
    <scope>NUCLEOTIDE SEQUENCE [LARGE SCALE GENOMIC DNA]</scope>
    <source>
        <strain evidence="3">JCM 17983</strain>
    </source>
</reference>
<sequence>MILAGHDPHSRVGTQAGWALTFHAETGLPTPGVTLLEAVTSDRYDATILATLPGGLEGGSYTITVEGMVDADHLALAARAPRSTVLRLHLFWYDTGGIGGYLAGIASLGVGSGGFTKRLVAELTVVEVTRRAGARRYETVITARERVFERLSAAIVQPVCVASPKVVAELAAQNTGIPLTVHTGFHPDGTLPGSSSSEVATALTTLMRGETWRDALGRLARAMEDATASYGRGVLLVRDGGLHLGVRDGPVGGGIVEVTPSKGLVEVGGAAAGEGSRVRRTLVLKGRPDLKPGAVVKFDMPPTERTAPITPSIGAAITRSLGAVGPARPSLGDSIANPQLLYVESVAHRLGRTSGFVTTVTGVEVDQPGPAEQLYESTPPSGPPRRRAGRGSGDTAERAALAVGDRVTDALSALRLINGGEVRAATAAGAGSATEPPRRTTTVWRGLVDPDGHPNRITRLPVRREHPDVRERVPQASPFAWGATGLVVPRYPGTRVLLAHGHGDNDDPVEVGAVWEAGSGPDAHPGDWWLILPAEVDATQRASLPDDTVPEPYTGKVTQDLVDADGNRVIEVGELTIRVTREALSSAGTRAKRAGEVENGPADSVTIEHADAGSSIVMTSDGTVHITAKRIALDAGDDGEISLNAKSVNVTVGEAMDVSKQ</sequence>
<comment type="caution">
    <text evidence="2">The sequence shown here is derived from an EMBL/GenBank/DDBJ whole genome shotgun (WGS) entry which is preliminary data.</text>
</comment>
<proteinExistence type="predicted"/>
<dbReference type="RefSeq" id="WP_274232307.1">
    <property type="nucleotide sequence ID" value="NZ_BAABHQ010000008.1"/>
</dbReference>
<dbReference type="InterPro" id="IPR018247">
    <property type="entry name" value="EF_Hand_1_Ca_BS"/>
</dbReference>
<accession>A0ABP9EHU1</accession>
<dbReference type="EMBL" id="BAABHQ010000008">
    <property type="protein sequence ID" value="GAA4878655.1"/>
    <property type="molecule type" value="Genomic_DNA"/>
</dbReference>
<dbReference type="PROSITE" id="PS00018">
    <property type="entry name" value="EF_HAND_1"/>
    <property type="match status" value="1"/>
</dbReference>
<evidence type="ECO:0000313" key="3">
    <source>
        <dbReference type="Proteomes" id="UP001500457"/>
    </source>
</evidence>
<keyword evidence="3" id="KW-1185">Reference proteome</keyword>
<evidence type="ECO:0008006" key="4">
    <source>
        <dbReference type="Google" id="ProtNLM"/>
    </source>
</evidence>
<gene>
    <name evidence="2" type="ORF">GCM10023203_31470</name>
</gene>
<dbReference type="Proteomes" id="UP001500457">
    <property type="component" value="Unassembled WGS sequence"/>
</dbReference>
<protein>
    <recommendedName>
        <fullName evidence="4">Gp5/Type VI secretion system Vgr protein OB-fold domain-containing protein</fullName>
    </recommendedName>
</protein>
<feature type="region of interest" description="Disordered" evidence="1">
    <location>
        <begin position="365"/>
        <end position="396"/>
    </location>
</feature>
<evidence type="ECO:0000313" key="2">
    <source>
        <dbReference type="EMBL" id="GAA4878655.1"/>
    </source>
</evidence>
<organism evidence="2 3">
    <name type="scientific">Actinomycetospora straminea</name>
    <dbReference type="NCBI Taxonomy" id="663607"/>
    <lineage>
        <taxon>Bacteria</taxon>
        <taxon>Bacillati</taxon>
        <taxon>Actinomycetota</taxon>
        <taxon>Actinomycetes</taxon>
        <taxon>Pseudonocardiales</taxon>
        <taxon>Pseudonocardiaceae</taxon>
        <taxon>Actinomycetospora</taxon>
    </lineage>
</organism>